<evidence type="ECO:0000313" key="2">
    <source>
        <dbReference type="EMBL" id="SJZ88872.1"/>
    </source>
</evidence>
<dbReference type="RefSeq" id="WP_139373866.1">
    <property type="nucleotide sequence ID" value="NZ_FUWJ01000002.1"/>
</dbReference>
<dbReference type="Gene3D" id="1.10.30.50">
    <property type="match status" value="1"/>
</dbReference>
<dbReference type="InterPro" id="IPR052892">
    <property type="entry name" value="NA-targeting_endonuclease"/>
</dbReference>
<feature type="domain" description="HNH nuclease" evidence="1">
    <location>
        <begin position="169"/>
        <end position="225"/>
    </location>
</feature>
<dbReference type="Pfam" id="PF01844">
    <property type="entry name" value="HNH"/>
    <property type="match status" value="1"/>
</dbReference>
<dbReference type="EMBL" id="FUWJ01000002">
    <property type="protein sequence ID" value="SJZ88872.1"/>
    <property type="molecule type" value="Genomic_DNA"/>
</dbReference>
<dbReference type="InterPro" id="IPR041025">
    <property type="entry name" value="HNH_repeat"/>
</dbReference>
<dbReference type="GO" id="GO:0008270">
    <property type="term" value="F:zinc ion binding"/>
    <property type="evidence" value="ECO:0007669"/>
    <property type="project" value="InterPro"/>
</dbReference>
<reference evidence="3" key="1">
    <citation type="submission" date="2017-02" db="EMBL/GenBank/DDBJ databases">
        <authorList>
            <person name="Varghese N."/>
            <person name="Submissions S."/>
        </authorList>
    </citation>
    <scope>NUCLEOTIDE SEQUENCE [LARGE SCALE GENOMIC DNA]</scope>
    <source>
        <strain evidence="3">ATCC 27094</strain>
    </source>
</reference>
<dbReference type="Pfam" id="PF18780">
    <property type="entry name" value="HNH_repeat"/>
    <property type="match status" value="2"/>
</dbReference>
<protein>
    <submittedName>
        <fullName evidence="2">HNH endonuclease</fullName>
    </submittedName>
</protein>
<dbReference type="PANTHER" id="PTHR33877">
    <property type="entry name" value="SLL1193 PROTEIN"/>
    <property type="match status" value="1"/>
</dbReference>
<dbReference type="STRING" id="225324.SAMN02745126_02718"/>
<dbReference type="CDD" id="cd00085">
    <property type="entry name" value="HNHc"/>
    <property type="match status" value="1"/>
</dbReference>
<proteinExistence type="predicted"/>
<dbReference type="AlphaFoldDB" id="A0A1T4PBI7"/>
<evidence type="ECO:0000313" key="3">
    <source>
        <dbReference type="Proteomes" id="UP000190092"/>
    </source>
</evidence>
<dbReference type="InterPro" id="IPR002711">
    <property type="entry name" value="HNH"/>
</dbReference>
<dbReference type="PANTHER" id="PTHR33877:SF2">
    <property type="entry name" value="OS07G0170200 PROTEIN"/>
    <property type="match status" value="1"/>
</dbReference>
<organism evidence="2 3">
    <name type="scientific">Enhydrobacter aerosaccus</name>
    <dbReference type="NCBI Taxonomy" id="225324"/>
    <lineage>
        <taxon>Bacteria</taxon>
        <taxon>Pseudomonadati</taxon>
        <taxon>Pseudomonadota</taxon>
        <taxon>Alphaproteobacteria</taxon>
        <taxon>Hyphomicrobiales</taxon>
        <taxon>Enhydrobacter</taxon>
    </lineage>
</organism>
<keyword evidence="2" id="KW-0540">Nuclease</keyword>
<dbReference type="InterPro" id="IPR003615">
    <property type="entry name" value="HNH_nuc"/>
</dbReference>
<dbReference type="SMART" id="SM00507">
    <property type="entry name" value="HNHc"/>
    <property type="match status" value="1"/>
</dbReference>
<name>A0A1T4PBI7_9HYPH</name>
<sequence length="234" mass="26643">MPRSSRSQVCAIRFRPRDTPLPTLIADLRRIARRHRRRRLTISVYGRCGRFATTTILRRFGSWNAALEAAELPIGQQWAIPDGELLQNLDSVWRKLGRQPTGREMTKKNGFSRFSLSTYKKRFGNWHAALKAFARFRRRPTVGTTIHRHKPRALAVDRRIRTPRTISWRLRATVLIRDNCLCRMCGASPAKDPAVTLHVDHIKPWSKGGPTTLDNLQTLCSVCNIGKSDLPAGA</sequence>
<dbReference type="OrthoDB" id="7363427at2"/>
<dbReference type="Proteomes" id="UP000190092">
    <property type="component" value="Unassembled WGS sequence"/>
</dbReference>
<keyword evidence="3" id="KW-1185">Reference proteome</keyword>
<dbReference type="GO" id="GO:0004519">
    <property type="term" value="F:endonuclease activity"/>
    <property type="evidence" value="ECO:0007669"/>
    <property type="project" value="UniProtKB-KW"/>
</dbReference>
<evidence type="ECO:0000259" key="1">
    <source>
        <dbReference type="SMART" id="SM00507"/>
    </source>
</evidence>
<dbReference type="GO" id="GO:0003676">
    <property type="term" value="F:nucleic acid binding"/>
    <property type="evidence" value="ECO:0007669"/>
    <property type="project" value="InterPro"/>
</dbReference>
<keyword evidence="2" id="KW-0255">Endonuclease</keyword>
<keyword evidence="2" id="KW-0378">Hydrolase</keyword>
<accession>A0A1T4PBI7</accession>
<gene>
    <name evidence="2" type="ORF">SAMN02745126_02718</name>
</gene>